<evidence type="ECO:0000256" key="1">
    <source>
        <dbReference type="SAM" id="MobiDB-lite"/>
    </source>
</evidence>
<reference evidence="2 3" key="1">
    <citation type="journal article" date="2024" name="Commun. Biol.">
        <title>Comparative genomic analysis of thermophilic fungi reveals convergent evolutionary adaptations and gene losses.</title>
        <authorList>
            <person name="Steindorff A.S."/>
            <person name="Aguilar-Pontes M.V."/>
            <person name="Robinson A.J."/>
            <person name="Andreopoulos B."/>
            <person name="LaButti K."/>
            <person name="Kuo A."/>
            <person name="Mondo S."/>
            <person name="Riley R."/>
            <person name="Otillar R."/>
            <person name="Haridas S."/>
            <person name="Lipzen A."/>
            <person name="Grimwood J."/>
            <person name="Schmutz J."/>
            <person name="Clum A."/>
            <person name="Reid I.D."/>
            <person name="Moisan M.C."/>
            <person name="Butler G."/>
            <person name="Nguyen T.T.M."/>
            <person name="Dewar K."/>
            <person name="Conant G."/>
            <person name="Drula E."/>
            <person name="Henrissat B."/>
            <person name="Hansel C."/>
            <person name="Singer S."/>
            <person name="Hutchinson M.I."/>
            <person name="de Vries R.P."/>
            <person name="Natvig D.O."/>
            <person name="Powell A.J."/>
            <person name="Tsang A."/>
            <person name="Grigoriev I.V."/>
        </authorList>
    </citation>
    <scope>NUCLEOTIDE SEQUENCE [LARGE SCALE GENOMIC DNA]</scope>
    <source>
        <strain evidence="2 3">ATCC 24622</strain>
    </source>
</reference>
<protein>
    <submittedName>
        <fullName evidence="2">Uncharacterized protein</fullName>
    </submittedName>
</protein>
<comment type="caution">
    <text evidence="2">The sequence shown here is derived from an EMBL/GenBank/DDBJ whole genome shotgun (WGS) entry which is preliminary data.</text>
</comment>
<evidence type="ECO:0000313" key="3">
    <source>
        <dbReference type="Proteomes" id="UP001586593"/>
    </source>
</evidence>
<proteinExistence type="predicted"/>
<gene>
    <name evidence="2" type="ORF">VTK73DRAFT_4867</name>
</gene>
<name>A0ABR3V5E2_9PEZI</name>
<organism evidence="2 3">
    <name type="scientific">Phialemonium thermophilum</name>
    <dbReference type="NCBI Taxonomy" id="223376"/>
    <lineage>
        <taxon>Eukaryota</taxon>
        <taxon>Fungi</taxon>
        <taxon>Dikarya</taxon>
        <taxon>Ascomycota</taxon>
        <taxon>Pezizomycotina</taxon>
        <taxon>Sordariomycetes</taxon>
        <taxon>Sordariomycetidae</taxon>
        <taxon>Cephalothecales</taxon>
        <taxon>Cephalothecaceae</taxon>
        <taxon>Phialemonium</taxon>
    </lineage>
</organism>
<dbReference type="Proteomes" id="UP001586593">
    <property type="component" value="Unassembled WGS sequence"/>
</dbReference>
<keyword evidence="3" id="KW-1185">Reference proteome</keyword>
<feature type="compositionally biased region" description="Basic and acidic residues" evidence="1">
    <location>
        <begin position="102"/>
        <end position="111"/>
    </location>
</feature>
<sequence length="152" mass="16525">MAAARGGEGRRWCAELSHEGVGGSRVGEVDGRRGRHVRHGKGGGCCWCWCSGRWHWRQPSGRRHWQGQARPSVGGLAGRGIVVVGVTRWGFVLGPAWRKGRRGGESWRGGEPRGGGVRRLQHRGRVQRCGTKGVSMDLSPGQQESAVKLAWG</sequence>
<feature type="region of interest" description="Disordered" evidence="1">
    <location>
        <begin position="101"/>
        <end position="152"/>
    </location>
</feature>
<dbReference type="EMBL" id="JAZHXJ010002737">
    <property type="protein sequence ID" value="KAL1836945.1"/>
    <property type="molecule type" value="Genomic_DNA"/>
</dbReference>
<accession>A0ABR3V5E2</accession>
<evidence type="ECO:0000313" key="2">
    <source>
        <dbReference type="EMBL" id="KAL1836945.1"/>
    </source>
</evidence>